<dbReference type="PANTHER" id="PTHR30042:SF2">
    <property type="entry name" value="POTASSIUM-TRANSPORTING ATPASE KDPC SUBUNIT"/>
    <property type="match status" value="1"/>
</dbReference>
<dbReference type="InterPro" id="IPR003820">
    <property type="entry name" value="KdpC"/>
</dbReference>
<dbReference type="GO" id="GO:0008556">
    <property type="term" value="F:P-type potassium transmembrane transporter activity"/>
    <property type="evidence" value="ECO:0007669"/>
    <property type="project" value="InterPro"/>
</dbReference>
<evidence type="ECO:0000256" key="3">
    <source>
        <dbReference type="ARBA" id="ARBA00022538"/>
    </source>
</evidence>
<dbReference type="STRING" id="1280514.AXFE_27750"/>
<evidence type="ECO:0000313" key="13">
    <source>
        <dbReference type="Proteomes" id="UP000032360"/>
    </source>
</evidence>
<evidence type="ECO:0000256" key="7">
    <source>
        <dbReference type="ARBA" id="ARBA00022958"/>
    </source>
</evidence>
<reference evidence="12 13" key="1">
    <citation type="submission" date="2015-01" db="EMBL/GenBank/DDBJ databases">
        <title>Draft genome of the acidophilic iron oxidizer Acidithrix ferrooxidans strain Py-F3.</title>
        <authorList>
            <person name="Poehlein A."/>
            <person name="Eisen S."/>
            <person name="Schloemann M."/>
            <person name="Johnson B.D."/>
            <person name="Daniel R."/>
            <person name="Muehling M."/>
        </authorList>
    </citation>
    <scope>NUCLEOTIDE SEQUENCE [LARGE SCALE GENOMIC DNA]</scope>
    <source>
        <strain evidence="12 13">Py-F3</strain>
    </source>
</reference>
<keyword evidence="12" id="KW-0378">Hydrolase</keyword>
<name>A0A0D8HH42_9ACTN</name>
<comment type="caution">
    <text evidence="12">The sequence shown here is derived from an EMBL/GenBank/DDBJ whole genome shotgun (WGS) entry which is preliminary data.</text>
</comment>
<dbReference type="OrthoDB" id="9788285at2"/>
<protein>
    <submittedName>
        <fullName evidence="12">Potassium-transporting ATPase C chain</fullName>
        <ecNumber evidence="12">3.6.3.12</ecNumber>
    </submittedName>
</protein>
<keyword evidence="6" id="KW-0067">ATP-binding</keyword>
<keyword evidence="2" id="KW-1003">Cell membrane</keyword>
<dbReference type="EMBL" id="JXYS01000086">
    <property type="protein sequence ID" value="KJF16371.1"/>
    <property type="molecule type" value="Genomic_DNA"/>
</dbReference>
<evidence type="ECO:0000256" key="2">
    <source>
        <dbReference type="ARBA" id="ARBA00022475"/>
    </source>
</evidence>
<dbReference type="PIRSF" id="PIRSF001296">
    <property type="entry name" value="K_ATPase_KdpC"/>
    <property type="match status" value="1"/>
</dbReference>
<evidence type="ECO:0000256" key="11">
    <source>
        <dbReference type="SAM" id="Phobius"/>
    </source>
</evidence>
<evidence type="ECO:0000256" key="1">
    <source>
        <dbReference type="ARBA" id="ARBA00022448"/>
    </source>
</evidence>
<keyword evidence="5" id="KW-0547">Nucleotide-binding</keyword>
<sequence>MLNAVRRSVIFLIAFGVLLGLIYPVSLALIGSGLFGSKVTGQIQSSGSPLIGQSFTGPTWFHGRLGSYNAMASGGTNYGPRSILLRKEVSAAYAFYHSHGVNPTSQLITSSASGLDPSISVNSALVQIPMVSAARGIAPSALRRLILSQQSGRDFGFLGENTVNVLRLNQSLLKLAK</sequence>
<evidence type="ECO:0000256" key="6">
    <source>
        <dbReference type="ARBA" id="ARBA00022840"/>
    </source>
</evidence>
<keyword evidence="13" id="KW-1185">Reference proteome</keyword>
<evidence type="ECO:0000256" key="9">
    <source>
        <dbReference type="ARBA" id="ARBA00023065"/>
    </source>
</evidence>
<evidence type="ECO:0000256" key="5">
    <source>
        <dbReference type="ARBA" id="ARBA00022741"/>
    </source>
</evidence>
<dbReference type="Pfam" id="PF02669">
    <property type="entry name" value="KdpC"/>
    <property type="match status" value="1"/>
</dbReference>
<dbReference type="RefSeq" id="WP_052606464.1">
    <property type="nucleotide sequence ID" value="NZ_JXYS01000086.1"/>
</dbReference>
<proteinExistence type="predicted"/>
<keyword evidence="4 11" id="KW-0812">Transmembrane</keyword>
<evidence type="ECO:0000313" key="12">
    <source>
        <dbReference type="EMBL" id="KJF16371.1"/>
    </source>
</evidence>
<organism evidence="12 13">
    <name type="scientific">Acidithrix ferrooxidans</name>
    <dbReference type="NCBI Taxonomy" id="1280514"/>
    <lineage>
        <taxon>Bacteria</taxon>
        <taxon>Bacillati</taxon>
        <taxon>Actinomycetota</taxon>
        <taxon>Acidimicrobiia</taxon>
        <taxon>Acidimicrobiales</taxon>
        <taxon>Acidimicrobiaceae</taxon>
        <taxon>Acidithrix</taxon>
    </lineage>
</organism>
<dbReference type="PATRIC" id="fig|1280514.3.peg.3646"/>
<accession>A0A0D8HH42</accession>
<dbReference type="PANTHER" id="PTHR30042">
    <property type="entry name" value="POTASSIUM-TRANSPORTING ATPASE C CHAIN"/>
    <property type="match status" value="1"/>
</dbReference>
<feature type="transmembrane region" description="Helical" evidence="11">
    <location>
        <begin position="9"/>
        <end position="35"/>
    </location>
</feature>
<keyword evidence="3" id="KW-0633">Potassium transport</keyword>
<evidence type="ECO:0000256" key="10">
    <source>
        <dbReference type="ARBA" id="ARBA00023136"/>
    </source>
</evidence>
<evidence type="ECO:0000256" key="4">
    <source>
        <dbReference type="ARBA" id="ARBA00022692"/>
    </source>
</evidence>
<gene>
    <name evidence="12" type="primary">kdpC</name>
    <name evidence="12" type="ORF">AXFE_27750</name>
</gene>
<keyword evidence="9" id="KW-0406">Ion transport</keyword>
<dbReference type="GO" id="GO:0016787">
    <property type="term" value="F:hydrolase activity"/>
    <property type="evidence" value="ECO:0007669"/>
    <property type="project" value="UniProtKB-KW"/>
</dbReference>
<keyword evidence="1" id="KW-0813">Transport</keyword>
<dbReference type="GO" id="GO:0016020">
    <property type="term" value="C:membrane"/>
    <property type="evidence" value="ECO:0007669"/>
    <property type="project" value="InterPro"/>
</dbReference>
<dbReference type="Proteomes" id="UP000032360">
    <property type="component" value="Unassembled WGS sequence"/>
</dbReference>
<keyword evidence="8 11" id="KW-1133">Transmembrane helix</keyword>
<dbReference type="AlphaFoldDB" id="A0A0D8HH42"/>
<dbReference type="EC" id="3.6.3.12" evidence="12"/>
<dbReference type="GO" id="GO:0005524">
    <property type="term" value="F:ATP binding"/>
    <property type="evidence" value="ECO:0007669"/>
    <property type="project" value="UniProtKB-KW"/>
</dbReference>
<evidence type="ECO:0000256" key="8">
    <source>
        <dbReference type="ARBA" id="ARBA00022989"/>
    </source>
</evidence>
<keyword evidence="7" id="KW-0630">Potassium</keyword>
<keyword evidence="10 11" id="KW-0472">Membrane</keyword>